<keyword evidence="6" id="KW-1185">Reference proteome</keyword>
<evidence type="ECO:0000256" key="4">
    <source>
        <dbReference type="HAMAP-Rule" id="MF_01854"/>
    </source>
</evidence>
<dbReference type="EMBL" id="JBHUMQ010000001">
    <property type="protein sequence ID" value="MFD2692297.1"/>
    <property type="molecule type" value="Genomic_DNA"/>
</dbReference>
<dbReference type="EC" id="3.1.3.11" evidence="4"/>
<protein>
    <recommendedName>
        <fullName evidence="4">Fructose-1,6-bisphosphatase class 3</fullName>
        <shortName evidence="4">FBPase class 3</shortName>
        <ecNumber evidence="4">3.1.3.11</ecNumber>
    </recommendedName>
    <alternativeName>
        <fullName evidence="4">D-fructose-1,6-bisphosphate 1-phosphohydrolase class 3</fullName>
    </alternativeName>
</protein>
<evidence type="ECO:0000256" key="1">
    <source>
        <dbReference type="ARBA" id="ARBA00022801"/>
    </source>
</evidence>
<comment type="cofactor">
    <cofactor evidence="4">
        <name>Mn(2+)</name>
        <dbReference type="ChEBI" id="CHEBI:29035"/>
    </cofactor>
</comment>
<dbReference type="PIRSF" id="PIRSF000906">
    <property type="entry name" value="FBPtase_Bacill"/>
    <property type="match status" value="1"/>
</dbReference>
<dbReference type="InterPro" id="IPR029052">
    <property type="entry name" value="Metallo-depent_PP-like"/>
</dbReference>
<dbReference type="HAMAP" id="MF_01854">
    <property type="entry name" value="FBPase_class3"/>
    <property type="match status" value="1"/>
</dbReference>
<dbReference type="Proteomes" id="UP001597399">
    <property type="component" value="Unassembled WGS sequence"/>
</dbReference>
<dbReference type="RefSeq" id="WP_253064968.1">
    <property type="nucleotide sequence ID" value="NZ_JAMXWM010000034.1"/>
</dbReference>
<sequence>MDTNYLDLLAEKYDCEEKVATEIINLEAILNLPKGTEHFVSDLHGESHAFQHVLRSGSGNVKQKIKDLFKDEWSQTEVNDFATLVYYPEEKLQLVNESLDQEQLFDWYASTINRMIKLTSFSSTKYTRSKVRKALPSQFVYIIEELLYKTDELTNKKEYYSKIINRMISLGQASKLITGLAYTIQRLVVDHLHVVGDIYDRGPHPERIMDTLMNYHSVDIQWGNHDVLWMGAFAGSKVCLANMIRICARYNNLDIIEDVYGINLIPLLNLAERYYDDNPAFRPKMSVNQQLSERELLQITKIHQAISMIQFKLEMPIIKRRPEFQMKHRLLLDKIDYDSQTIRFKDKVYKLTNTCFATVISDHPEQLLLEEEQVIEKLMFSIRHSEKLARHMNFLIGKGSLYLKYNGNLLIHGCLPLNKDGSMKHMVIKGKDYSGKRLLDVFEYYLRYSCAHRQETDDFATDMVWYLWTGENSSLFGKKDMTTFERYFIKDKETHAEQKNSYYTLREKEEVCRRMLTEFDLDAEEGHIINGHTPVEEINGENPIKANGKMIVIDGGFSKAYQSKTGIAGYTLLYNSYGMQLVAHQRFHSKEDVLKNGTDVLSVRRLVDHDLRRKKVLETNIGNNILEQIAVLNDLLAYKYKN</sequence>
<gene>
    <name evidence="4" type="primary">fbp</name>
    <name evidence="5" type="ORF">ACFSUE_01375</name>
</gene>
<comment type="similarity">
    <text evidence="4">Belongs to the FBPase class 3 family.</text>
</comment>
<keyword evidence="1 4" id="KW-0378">Hydrolase</keyword>
<proteinExistence type="inferred from homology"/>
<dbReference type="Pfam" id="PF06874">
    <property type="entry name" value="FBPase_2"/>
    <property type="match status" value="1"/>
</dbReference>
<organism evidence="5 6">
    <name type="scientific">Sporolactobacillus shoreicorticis</name>
    <dbReference type="NCBI Taxonomy" id="1923877"/>
    <lineage>
        <taxon>Bacteria</taxon>
        <taxon>Bacillati</taxon>
        <taxon>Bacillota</taxon>
        <taxon>Bacilli</taxon>
        <taxon>Bacillales</taxon>
        <taxon>Sporolactobacillaceae</taxon>
        <taxon>Sporolactobacillus</taxon>
    </lineage>
</organism>
<comment type="catalytic activity">
    <reaction evidence="4">
        <text>beta-D-fructose 1,6-bisphosphate + H2O = beta-D-fructose 6-phosphate + phosphate</text>
        <dbReference type="Rhea" id="RHEA:11064"/>
        <dbReference type="ChEBI" id="CHEBI:15377"/>
        <dbReference type="ChEBI" id="CHEBI:32966"/>
        <dbReference type="ChEBI" id="CHEBI:43474"/>
        <dbReference type="ChEBI" id="CHEBI:57634"/>
        <dbReference type="EC" id="3.1.3.11"/>
    </reaction>
</comment>
<evidence type="ECO:0000313" key="5">
    <source>
        <dbReference type="EMBL" id="MFD2692297.1"/>
    </source>
</evidence>
<reference evidence="6" key="1">
    <citation type="journal article" date="2019" name="Int. J. Syst. Evol. Microbiol.">
        <title>The Global Catalogue of Microorganisms (GCM) 10K type strain sequencing project: providing services to taxonomists for standard genome sequencing and annotation.</title>
        <authorList>
            <consortium name="The Broad Institute Genomics Platform"/>
            <consortium name="The Broad Institute Genome Sequencing Center for Infectious Disease"/>
            <person name="Wu L."/>
            <person name="Ma J."/>
        </authorList>
    </citation>
    <scope>NUCLEOTIDE SEQUENCE [LARGE SCALE GENOMIC DNA]</scope>
    <source>
        <strain evidence="6">TISTR 2466</strain>
    </source>
</reference>
<evidence type="ECO:0000256" key="3">
    <source>
        <dbReference type="ARBA" id="ARBA00023277"/>
    </source>
</evidence>
<comment type="caution">
    <text evidence="5">The sequence shown here is derived from an EMBL/GenBank/DDBJ whole genome shotgun (WGS) entry which is preliminary data.</text>
</comment>
<evidence type="ECO:0000256" key="2">
    <source>
        <dbReference type="ARBA" id="ARBA00023211"/>
    </source>
</evidence>
<keyword evidence="3 4" id="KW-0119">Carbohydrate metabolism</keyword>
<accession>A0ABW5RZG2</accession>
<dbReference type="InterPro" id="IPR009164">
    <property type="entry name" value="FBPtase_class3"/>
</dbReference>
<dbReference type="Gene3D" id="3.60.21.10">
    <property type="match status" value="1"/>
</dbReference>
<evidence type="ECO:0000313" key="6">
    <source>
        <dbReference type="Proteomes" id="UP001597399"/>
    </source>
</evidence>
<name>A0ABW5RZG2_9BACL</name>
<keyword evidence="2 4" id="KW-0464">Manganese</keyword>
<comment type="pathway">
    <text evidence="4">Carbohydrate biosynthesis; gluconeogenesis.</text>
</comment>
<dbReference type="SUPFAM" id="SSF56300">
    <property type="entry name" value="Metallo-dependent phosphatases"/>
    <property type="match status" value="2"/>
</dbReference>